<keyword evidence="1" id="KW-1133">Transmembrane helix</keyword>
<feature type="transmembrane region" description="Helical" evidence="1">
    <location>
        <begin position="360"/>
        <end position="386"/>
    </location>
</feature>
<sequence>MADTDINKLNLVFTIKDLASNKISEINEQWDQMSAKIGENKNNVDKLNSAIEKINVGSQLITLGISLGKFSMELLHSRIQTSKLEGSLRSLGMTSKEVSNISNSAYYLSGKTGIPVDTILTGVKTIKSAFKDLNKSDLNHLTSKIAMASVATKEDFSVIVNALIKSGKNLKNFNGEINGLDFSNLDHLKVYEDSLQSFPTQVQRLSNSWENLKKKFGGGLETSKFGKVFEILSDGIETINELLAANPKLAEFAGTFMMLGSGALIGVGGVLLLNGAILALKTLASAGLITNPFGWIVLGAMAAITVIALIVSQWDNIKAAASNALNVVLVKFDSFVNFLKIGWNKIKSTWSEMPDWARGLIAVIGLIITGPIKPMIVAGILIYKYWSDIKAAALSVYSYVAGLWNNFSNVVSAIWSNILAGFDSAWNTIVNFGDKIVQKFQSIWNAIPLSAKKAGMDLLKALGSGILAGINFVVTPIKNVLARIGRFLPHSNALEGPLSNLTGSGKSFVETFALGIKNGKNTIPVTINQVMTGFENSLGMAKDSGLSFAKTVSSGVLSGITTLKNAGENLYRKGLDVISNHSDAKEGPLVNTSGYGRAFVNTVAHGIESETPKMNPVLQRFNQALTPDSKGIVKRTLENRETSEIVSGNSKSGSNISIGSIVGQLIVGDRKANKKKIGEILIEALFEELDRYEEMELA</sequence>
<keyword evidence="1" id="KW-0812">Transmembrane</keyword>
<name>A0A1D7USI4_9LEPT</name>
<keyword evidence="3" id="KW-1185">Reference proteome</keyword>
<feature type="transmembrane region" description="Helical" evidence="1">
    <location>
        <begin position="256"/>
        <end position="280"/>
    </location>
</feature>
<organism evidence="2 3">
    <name type="scientific">Leptospira tipperaryensis</name>
    <dbReference type="NCBI Taxonomy" id="2564040"/>
    <lineage>
        <taxon>Bacteria</taxon>
        <taxon>Pseudomonadati</taxon>
        <taxon>Spirochaetota</taxon>
        <taxon>Spirochaetia</taxon>
        <taxon>Leptospirales</taxon>
        <taxon>Leptospiraceae</taxon>
        <taxon>Leptospira</taxon>
    </lineage>
</organism>
<evidence type="ECO:0000256" key="1">
    <source>
        <dbReference type="SAM" id="Phobius"/>
    </source>
</evidence>
<feature type="transmembrane region" description="Helical" evidence="1">
    <location>
        <begin position="292"/>
        <end position="314"/>
    </location>
</feature>
<evidence type="ECO:0000313" key="3">
    <source>
        <dbReference type="Proteomes" id="UP000094197"/>
    </source>
</evidence>
<protein>
    <recommendedName>
        <fullName evidence="4">Phage tail tape measure protein</fullName>
    </recommendedName>
</protein>
<dbReference type="KEGG" id="laj:A0128_00950"/>
<accession>A0A1D7USI4</accession>
<evidence type="ECO:0000313" key="2">
    <source>
        <dbReference type="EMBL" id="AOP32567.1"/>
    </source>
</evidence>
<reference evidence="2 3" key="1">
    <citation type="submission" date="2016-04" db="EMBL/GenBank/DDBJ databases">
        <title>Complete genome seqeunce of Leptospira alstonii serovar Room22.</title>
        <authorList>
            <person name="Nally J.E."/>
            <person name="Bayles D.O."/>
            <person name="Hurley D."/>
            <person name="Fanning S."/>
            <person name="McMahon B.J."/>
            <person name="Arent Z."/>
        </authorList>
    </citation>
    <scope>NUCLEOTIDE SEQUENCE [LARGE SCALE GENOMIC DNA]</scope>
    <source>
        <strain evidence="2 3">GWTS #1</strain>
    </source>
</reference>
<dbReference type="Proteomes" id="UP000094197">
    <property type="component" value="Chromosome 1"/>
</dbReference>
<dbReference type="EMBL" id="CP015217">
    <property type="protein sequence ID" value="AOP32567.1"/>
    <property type="molecule type" value="Genomic_DNA"/>
</dbReference>
<dbReference type="AlphaFoldDB" id="A0A1D7USI4"/>
<proteinExistence type="predicted"/>
<dbReference type="RefSeq" id="WP_069605817.1">
    <property type="nucleotide sequence ID" value="NZ_CP015217.1"/>
</dbReference>
<gene>
    <name evidence="2" type="ORF">A0128_00950</name>
</gene>
<keyword evidence="1" id="KW-0472">Membrane</keyword>
<dbReference type="OrthoDB" id="9780715at2"/>
<evidence type="ECO:0008006" key="4">
    <source>
        <dbReference type="Google" id="ProtNLM"/>
    </source>
</evidence>